<dbReference type="Pfam" id="PF09557">
    <property type="entry name" value="DUF2382"/>
    <property type="match status" value="1"/>
</dbReference>
<keyword evidence="5" id="KW-1185">Reference proteome</keyword>
<dbReference type="EMBL" id="BMQJ01000011">
    <property type="protein sequence ID" value="GGQ09464.1"/>
    <property type="molecule type" value="Genomic_DNA"/>
</dbReference>
<dbReference type="InterPro" id="IPR052967">
    <property type="entry name" value="Stress_Response_Assoc"/>
</dbReference>
<dbReference type="RefSeq" id="WP_189248387.1">
    <property type="nucleotide sequence ID" value="NZ_BMQJ01000011.1"/>
</dbReference>
<feature type="region of interest" description="Disordered" evidence="1">
    <location>
        <begin position="141"/>
        <end position="202"/>
    </location>
</feature>
<dbReference type="InterPro" id="IPR027275">
    <property type="entry name" value="PRC-brl_dom"/>
</dbReference>
<reference evidence="5" key="1">
    <citation type="journal article" date="2019" name="Int. J. Syst. Evol. Microbiol.">
        <title>The Global Catalogue of Microorganisms (GCM) 10K type strain sequencing project: providing services to taxonomists for standard genome sequencing and annotation.</title>
        <authorList>
            <consortium name="The Broad Institute Genomics Platform"/>
            <consortium name="The Broad Institute Genome Sequencing Center for Infectious Disease"/>
            <person name="Wu L."/>
            <person name="Ma J."/>
        </authorList>
    </citation>
    <scope>NUCLEOTIDE SEQUENCE [LARGE SCALE GENOMIC DNA]</scope>
    <source>
        <strain evidence="5">JCM 3115</strain>
    </source>
</reference>
<evidence type="ECO:0000259" key="3">
    <source>
        <dbReference type="Pfam" id="PF09557"/>
    </source>
</evidence>
<feature type="domain" description="PRC-barrel" evidence="2">
    <location>
        <begin position="9"/>
        <end position="75"/>
    </location>
</feature>
<feature type="region of interest" description="Disordered" evidence="1">
    <location>
        <begin position="292"/>
        <end position="325"/>
    </location>
</feature>
<dbReference type="NCBIfam" id="TIGR02271">
    <property type="entry name" value="YsnF/AvaK domain"/>
    <property type="match status" value="1"/>
</dbReference>
<feature type="compositionally biased region" description="Basic and acidic residues" evidence="1">
    <location>
        <begin position="141"/>
        <end position="158"/>
    </location>
</feature>
<dbReference type="Gene3D" id="3.90.50.10">
    <property type="entry name" value="Photosynthetic Reaction Center, subunit H, domain 2"/>
    <property type="match status" value="1"/>
</dbReference>
<dbReference type="Pfam" id="PF05239">
    <property type="entry name" value="PRC"/>
    <property type="match status" value="1"/>
</dbReference>
<organism evidence="4 5">
    <name type="scientific">Streptosporangium pseudovulgare</name>
    <dbReference type="NCBI Taxonomy" id="35765"/>
    <lineage>
        <taxon>Bacteria</taxon>
        <taxon>Bacillati</taxon>
        <taxon>Actinomycetota</taxon>
        <taxon>Actinomycetes</taxon>
        <taxon>Streptosporangiales</taxon>
        <taxon>Streptosporangiaceae</taxon>
        <taxon>Streptosporangium</taxon>
    </lineage>
</organism>
<sequence length="325" mass="36125">MITHDQLQTVLNQPVYDNNGEKVGKVEHVYVDDATGRPAWLCVRTGLFGMNETFVPVQTANVVGDRIEVALDKDRIKDAPNIDVESGGHMSAEEERELYRYYDIDWEGSWQEANRTGETGEAGWAHTGGLRERERMGRTAGLDGERGIHTGGVDHDGLGRTGVPGRDATGRTGGLREHGRTDHAGMGRTGHTGHTGDDAMTRSEERLDVGTESHEAGRARLRKYVVTDQEQVTVPVTREEVRVEREPITDSNIDDALGGPEITESEHEVILREERPTVEKRTVPVERVRMSKDRVTDEETVSEGVRKERIEAEGDARGIGRDRTL</sequence>
<comment type="caution">
    <text evidence="4">The sequence shown here is derived from an EMBL/GenBank/DDBJ whole genome shotgun (WGS) entry which is preliminary data.</text>
</comment>
<accession>A0ABQ2R477</accession>
<proteinExistence type="predicted"/>
<dbReference type="InterPro" id="IPR019060">
    <property type="entry name" value="DUF2382"/>
</dbReference>
<evidence type="ECO:0000313" key="4">
    <source>
        <dbReference type="EMBL" id="GGQ09464.1"/>
    </source>
</evidence>
<feature type="compositionally biased region" description="Basic and acidic residues" evidence="1">
    <location>
        <begin position="304"/>
        <end position="325"/>
    </location>
</feature>
<protein>
    <submittedName>
        <fullName evidence="4">Photosystem reaction center subunit H</fullName>
    </submittedName>
</protein>
<dbReference type="PANTHER" id="PTHR38463">
    <property type="entry name" value="STRESS RESPONSE PROTEIN YSNF"/>
    <property type="match status" value="1"/>
</dbReference>
<evidence type="ECO:0000256" key="1">
    <source>
        <dbReference type="SAM" id="MobiDB-lite"/>
    </source>
</evidence>
<evidence type="ECO:0000259" key="2">
    <source>
        <dbReference type="Pfam" id="PF05239"/>
    </source>
</evidence>
<dbReference type="Proteomes" id="UP000611554">
    <property type="component" value="Unassembled WGS sequence"/>
</dbReference>
<feature type="domain" description="DUF2382" evidence="3">
    <location>
        <begin position="200"/>
        <end position="311"/>
    </location>
</feature>
<dbReference type="InterPro" id="IPR011033">
    <property type="entry name" value="PRC_barrel-like_sf"/>
</dbReference>
<dbReference type="SUPFAM" id="SSF50346">
    <property type="entry name" value="PRC-barrel domain"/>
    <property type="match status" value="1"/>
</dbReference>
<dbReference type="InterPro" id="IPR014747">
    <property type="entry name" value="Bac_photo_RC_H_C"/>
</dbReference>
<gene>
    <name evidence="4" type="ORF">GCM10010140_44610</name>
</gene>
<feature type="compositionally biased region" description="Basic and acidic residues" evidence="1">
    <location>
        <begin position="174"/>
        <end position="185"/>
    </location>
</feature>
<dbReference type="PANTHER" id="PTHR38463:SF1">
    <property type="entry name" value="STRESS RESPONSE PROTEIN YSNF"/>
    <property type="match status" value="1"/>
</dbReference>
<evidence type="ECO:0000313" key="5">
    <source>
        <dbReference type="Proteomes" id="UP000611554"/>
    </source>
</evidence>
<name>A0ABQ2R477_9ACTN</name>